<dbReference type="InterPro" id="IPR011527">
    <property type="entry name" value="ABC1_TM_dom"/>
</dbReference>
<dbReference type="PROSITE" id="PS50893">
    <property type="entry name" value="ABC_TRANSPORTER_2"/>
    <property type="match status" value="1"/>
</dbReference>
<comment type="caution">
    <text evidence="11">The sequence shown here is derived from an EMBL/GenBank/DDBJ whole genome shotgun (WGS) entry which is preliminary data.</text>
</comment>
<dbReference type="GO" id="GO:0005886">
    <property type="term" value="C:plasma membrane"/>
    <property type="evidence" value="ECO:0007669"/>
    <property type="project" value="UniProtKB-SubCell"/>
</dbReference>
<evidence type="ECO:0000256" key="2">
    <source>
        <dbReference type="ARBA" id="ARBA00022448"/>
    </source>
</evidence>
<feature type="transmembrane region" description="Helical" evidence="8">
    <location>
        <begin position="160"/>
        <end position="181"/>
    </location>
</feature>
<evidence type="ECO:0000259" key="10">
    <source>
        <dbReference type="PROSITE" id="PS50929"/>
    </source>
</evidence>
<feature type="transmembrane region" description="Helical" evidence="8">
    <location>
        <begin position="239"/>
        <end position="260"/>
    </location>
</feature>
<proteinExistence type="predicted"/>
<dbReference type="Pfam" id="PF00005">
    <property type="entry name" value="ABC_tran"/>
    <property type="match status" value="1"/>
</dbReference>
<dbReference type="RefSeq" id="WP_058265790.1">
    <property type="nucleotide sequence ID" value="NZ_FMYN01000005.1"/>
</dbReference>
<dbReference type="SUPFAM" id="SSF52540">
    <property type="entry name" value="P-loop containing nucleoside triphosphate hydrolases"/>
    <property type="match status" value="1"/>
</dbReference>
<evidence type="ECO:0000256" key="1">
    <source>
        <dbReference type="ARBA" id="ARBA00004651"/>
    </source>
</evidence>
<dbReference type="PROSITE" id="PS00211">
    <property type="entry name" value="ABC_TRANSPORTER_1"/>
    <property type="match status" value="1"/>
</dbReference>
<sequence length="686" mass="76778">MNELELYQLDPARRKTTIRSLIRYAMHEKQAIFLGLFLLVLAVGAELTGPYIAKVIIDEHIVAIEKDWVEVKADGAVTYDGRLFAKAQDVSKSQIVQSVSIVQTTNGYFFVPKQVVSGGERKISGSTMTVTRGDDVYTYDNIQKLTQGQVYDFYSKDLKAIGWLSLLYVLLLLVAAGLNWIQQILLQRSAHKIIKRMRLDVFTHLQRLPVRYFDQTPIGKIVSRVTNDTETIRDLYLGVLARVFSGIITMAGILVAMFFLDYRLGLVSLIIIPIVYFWIQLFQKLATKNNFKVRSLVADMNGQLNENIQTMPIIQAYAREKEVLAEFEQKNEENYQTRAKLLRLDALMSHNLSYFLKNLTLALLIWVVGGKSLTNGSFLSLGILYAYIDYVSRLFEPVTQIMNQLSPLQQALVSADRMFQLLDEKGEPVEQGRVARFKGAVSFKDVEFSYEAGNPVLREIQIDARPGATIALVGHTGSGKSSIMNLLMRFYDPSKGQLLIDGQDVTTLPKQAVREHMGIVLQDPFLFTGTIRSNITLGNPDISEARVRQAIEAVGADRFIDRLPNGLDEPVIEKGATLSAGERQLISFARALAFDPAILVLDEATASVDSETEAVIQDALLTLTKGRTTFIIAHRLSTIKDADEILVLDHGRIVERGSHDVLLATSGIYAKMYALQSKRNLELKSS</sequence>
<gene>
    <name evidence="11" type="ORF">AS033_13895</name>
    <name evidence="12" type="ORF">RSA11_14910</name>
</gene>
<keyword evidence="6 8" id="KW-1133">Transmembrane helix</keyword>
<evidence type="ECO:0000313" key="13">
    <source>
        <dbReference type="Proteomes" id="UP000053797"/>
    </source>
</evidence>
<dbReference type="GO" id="GO:0016887">
    <property type="term" value="F:ATP hydrolysis activity"/>
    <property type="evidence" value="ECO:0007669"/>
    <property type="project" value="InterPro"/>
</dbReference>
<dbReference type="CDD" id="cd18544">
    <property type="entry name" value="ABC_6TM_TmrA_like"/>
    <property type="match status" value="1"/>
</dbReference>
<dbReference type="Proteomes" id="UP000072605">
    <property type="component" value="Unassembled WGS sequence"/>
</dbReference>
<keyword evidence="5" id="KW-0067">ATP-binding</keyword>
<accession>A0A0V8GDJ9</accession>
<feature type="transmembrane region" description="Helical" evidence="8">
    <location>
        <begin position="266"/>
        <end position="286"/>
    </location>
</feature>
<evidence type="ECO:0000313" key="11">
    <source>
        <dbReference type="EMBL" id="KSU48223.1"/>
    </source>
</evidence>
<feature type="domain" description="ABC transporter" evidence="9">
    <location>
        <begin position="441"/>
        <end position="675"/>
    </location>
</feature>
<dbReference type="PANTHER" id="PTHR24221:SF430">
    <property type="entry name" value="MULTIDRUG RESISTANCE ABC TRANSPORTER ATP-BINDING_PERMEASE PROTEIN YHEH-RELATED"/>
    <property type="match status" value="1"/>
</dbReference>
<evidence type="ECO:0000256" key="5">
    <source>
        <dbReference type="ARBA" id="ARBA00022840"/>
    </source>
</evidence>
<dbReference type="AlphaFoldDB" id="A0A0V8GDJ9"/>
<keyword evidence="4" id="KW-0547">Nucleotide-binding</keyword>
<dbReference type="OrthoDB" id="9770415at2"/>
<dbReference type="Proteomes" id="UP000053797">
    <property type="component" value="Unassembled WGS sequence"/>
</dbReference>
<dbReference type="Gene3D" id="1.20.1560.10">
    <property type="entry name" value="ABC transporter type 1, transmembrane domain"/>
    <property type="match status" value="1"/>
</dbReference>
<feature type="transmembrane region" description="Helical" evidence="8">
    <location>
        <begin position="31"/>
        <end position="53"/>
    </location>
</feature>
<protein>
    <submittedName>
        <fullName evidence="11">Multidrug ABC transporter permease</fullName>
    </submittedName>
</protein>
<evidence type="ECO:0000313" key="12">
    <source>
        <dbReference type="EMBL" id="KTR25510.1"/>
    </source>
</evidence>
<evidence type="ECO:0000256" key="6">
    <source>
        <dbReference type="ARBA" id="ARBA00022989"/>
    </source>
</evidence>
<evidence type="ECO:0000256" key="7">
    <source>
        <dbReference type="ARBA" id="ARBA00023136"/>
    </source>
</evidence>
<dbReference type="InterPro" id="IPR017871">
    <property type="entry name" value="ABC_transporter-like_CS"/>
</dbReference>
<dbReference type="InterPro" id="IPR039421">
    <property type="entry name" value="Type_1_exporter"/>
</dbReference>
<dbReference type="SMART" id="SM00382">
    <property type="entry name" value="AAA"/>
    <property type="match status" value="1"/>
</dbReference>
<dbReference type="EMBL" id="LNQL01000005">
    <property type="protein sequence ID" value="KSU48223.1"/>
    <property type="molecule type" value="Genomic_DNA"/>
</dbReference>
<dbReference type="PANTHER" id="PTHR24221">
    <property type="entry name" value="ATP-BINDING CASSETTE SUB-FAMILY B"/>
    <property type="match status" value="1"/>
</dbReference>
<dbReference type="Pfam" id="PF00664">
    <property type="entry name" value="ABC_membrane"/>
    <property type="match status" value="1"/>
</dbReference>
<dbReference type="PROSITE" id="PS50929">
    <property type="entry name" value="ABC_TM1F"/>
    <property type="match status" value="1"/>
</dbReference>
<dbReference type="SUPFAM" id="SSF90123">
    <property type="entry name" value="ABC transporter transmembrane region"/>
    <property type="match status" value="1"/>
</dbReference>
<name>A0A0V8GDJ9_9BACL</name>
<dbReference type="CDD" id="cd03254">
    <property type="entry name" value="ABCC_Glucan_exporter_like"/>
    <property type="match status" value="1"/>
</dbReference>
<dbReference type="FunFam" id="3.40.50.300:FF:000287">
    <property type="entry name" value="Multidrug ABC transporter ATP-binding protein"/>
    <property type="match status" value="1"/>
</dbReference>
<dbReference type="Gene3D" id="3.40.50.300">
    <property type="entry name" value="P-loop containing nucleotide triphosphate hydrolases"/>
    <property type="match status" value="1"/>
</dbReference>
<dbReference type="GO" id="GO:0140359">
    <property type="term" value="F:ABC-type transporter activity"/>
    <property type="evidence" value="ECO:0007669"/>
    <property type="project" value="InterPro"/>
</dbReference>
<reference evidence="12 14" key="2">
    <citation type="journal article" date="2016" name="Front. Microbiol.">
        <title>Genomic Resource of Rice Seed Associated Bacteria.</title>
        <authorList>
            <person name="Midha S."/>
            <person name="Bansal K."/>
            <person name="Sharma S."/>
            <person name="Kumar N."/>
            <person name="Patil P.P."/>
            <person name="Chaudhry V."/>
            <person name="Patil P.B."/>
        </authorList>
    </citation>
    <scope>NUCLEOTIDE SEQUENCE [LARGE SCALE GENOMIC DNA]</scope>
    <source>
        <strain evidence="12 14">RSA11</strain>
    </source>
</reference>
<evidence type="ECO:0000256" key="4">
    <source>
        <dbReference type="ARBA" id="ARBA00022741"/>
    </source>
</evidence>
<evidence type="ECO:0000256" key="3">
    <source>
        <dbReference type="ARBA" id="ARBA00022692"/>
    </source>
</evidence>
<organism evidence="11 13">
    <name type="scientific">Exiguobacterium indicum</name>
    <dbReference type="NCBI Taxonomy" id="296995"/>
    <lineage>
        <taxon>Bacteria</taxon>
        <taxon>Bacillati</taxon>
        <taxon>Bacillota</taxon>
        <taxon>Bacilli</taxon>
        <taxon>Bacillales</taxon>
        <taxon>Bacillales Family XII. Incertae Sedis</taxon>
        <taxon>Exiguobacterium</taxon>
    </lineage>
</organism>
<feature type="domain" description="ABC transmembrane type-1" evidence="10">
    <location>
        <begin position="33"/>
        <end position="410"/>
    </location>
</feature>
<dbReference type="InterPro" id="IPR003439">
    <property type="entry name" value="ABC_transporter-like_ATP-bd"/>
</dbReference>
<evidence type="ECO:0000313" key="14">
    <source>
        <dbReference type="Proteomes" id="UP000072605"/>
    </source>
</evidence>
<dbReference type="InterPro" id="IPR036640">
    <property type="entry name" value="ABC1_TM_sf"/>
</dbReference>
<comment type="subcellular location">
    <subcellularLocation>
        <location evidence="1">Cell membrane</location>
        <topology evidence="1">Multi-pass membrane protein</topology>
    </subcellularLocation>
</comment>
<keyword evidence="3 8" id="KW-0812">Transmembrane</keyword>
<reference evidence="11 13" key="1">
    <citation type="journal article" date="2015" name="Int. J. Syst. Evol. Microbiol.">
        <title>Exiguobacterium enclense sp. nov., isolated from sediment.</title>
        <authorList>
            <person name="Dastager S.G."/>
            <person name="Mawlankar R."/>
            <person name="Sonalkar V.V."/>
            <person name="Thorat M.N."/>
            <person name="Mual P."/>
            <person name="Verma A."/>
            <person name="Krishnamurthi S."/>
            <person name="Tang S.K."/>
            <person name="Li W.J."/>
        </authorList>
    </citation>
    <scope>NUCLEOTIDE SEQUENCE [LARGE SCALE GENOMIC DNA]</scope>
    <source>
        <strain evidence="11 13">NIO-1109</strain>
    </source>
</reference>
<evidence type="ECO:0000256" key="8">
    <source>
        <dbReference type="SAM" id="Phobius"/>
    </source>
</evidence>
<keyword evidence="2" id="KW-0813">Transport</keyword>
<dbReference type="GO" id="GO:0005524">
    <property type="term" value="F:ATP binding"/>
    <property type="evidence" value="ECO:0007669"/>
    <property type="project" value="UniProtKB-KW"/>
</dbReference>
<dbReference type="GO" id="GO:0034040">
    <property type="term" value="F:ATPase-coupled lipid transmembrane transporter activity"/>
    <property type="evidence" value="ECO:0007669"/>
    <property type="project" value="TreeGrafter"/>
</dbReference>
<evidence type="ECO:0000259" key="9">
    <source>
        <dbReference type="PROSITE" id="PS50893"/>
    </source>
</evidence>
<dbReference type="EMBL" id="LDQV01000036">
    <property type="protein sequence ID" value="KTR25510.1"/>
    <property type="molecule type" value="Genomic_DNA"/>
</dbReference>
<dbReference type="InterPro" id="IPR003593">
    <property type="entry name" value="AAA+_ATPase"/>
</dbReference>
<keyword evidence="7 8" id="KW-0472">Membrane</keyword>
<dbReference type="InterPro" id="IPR027417">
    <property type="entry name" value="P-loop_NTPase"/>
</dbReference>